<proteinExistence type="predicted"/>
<evidence type="ECO:0000256" key="1">
    <source>
        <dbReference type="SAM" id="Phobius"/>
    </source>
</evidence>
<organism evidence="2">
    <name type="scientific">marine sediment metagenome</name>
    <dbReference type="NCBI Taxonomy" id="412755"/>
    <lineage>
        <taxon>unclassified sequences</taxon>
        <taxon>metagenomes</taxon>
        <taxon>ecological metagenomes</taxon>
    </lineage>
</organism>
<keyword evidence="1" id="KW-1133">Transmembrane helix</keyword>
<reference evidence="2" key="1">
    <citation type="journal article" date="2014" name="Front. Microbiol.">
        <title>High frequency of phylogenetically diverse reductive dehalogenase-homologous genes in deep subseafloor sedimentary metagenomes.</title>
        <authorList>
            <person name="Kawai M."/>
            <person name="Futagami T."/>
            <person name="Toyoda A."/>
            <person name="Takaki Y."/>
            <person name="Nishi S."/>
            <person name="Hori S."/>
            <person name="Arai W."/>
            <person name="Tsubouchi T."/>
            <person name="Morono Y."/>
            <person name="Uchiyama I."/>
            <person name="Ito T."/>
            <person name="Fujiyama A."/>
            <person name="Inagaki F."/>
            <person name="Takami H."/>
        </authorList>
    </citation>
    <scope>NUCLEOTIDE SEQUENCE</scope>
    <source>
        <strain evidence="2">Expedition CK06-06</strain>
    </source>
</reference>
<keyword evidence="1" id="KW-0472">Membrane</keyword>
<accession>X1V3C3</accession>
<comment type="caution">
    <text evidence="2">The sequence shown here is derived from an EMBL/GenBank/DDBJ whole genome shotgun (WGS) entry which is preliminary data.</text>
</comment>
<name>X1V3C3_9ZZZZ</name>
<protein>
    <submittedName>
        <fullName evidence="2">Uncharacterized protein</fullName>
    </submittedName>
</protein>
<feature type="non-terminal residue" evidence="2">
    <location>
        <position position="1"/>
    </location>
</feature>
<sequence>YIPKNLDEELRYVFIPPRQDLEKAIQVVENDIKSMEDTSYAIKDYNELIDMANKSKNKGFSYMFTIAIGMLCVGFLNVIRGRKVSDRRLEEIEKKYSHS</sequence>
<dbReference type="AlphaFoldDB" id="X1V3C3"/>
<evidence type="ECO:0000313" key="2">
    <source>
        <dbReference type="EMBL" id="GAJ06671.1"/>
    </source>
</evidence>
<dbReference type="EMBL" id="BARW01029180">
    <property type="protein sequence ID" value="GAJ06671.1"/>
    <property type="molecule type" value="Genomic_DNA"/>
</dbReference>
<feature type="transmembrane region" description="Helical" evidence="1">
    <location>
        <begin position="60"/>
        <end position="79"/>
    </location>
</feature>
<gene>
    <name evidence="2" type="ORF">S12H4_46957</name>
</gene>
<keyword evidence="1" id="KW-0812">Transmembrane</keyword>